<comment type="caution">
    <text evidence="1">The sequence shown here is derived from an EMBL/GenBank/DDBJ whole genome shotgun (WGS) entry which is preliminary data.</text>
</comment>
<feature type="non-terminal residue" evidence="1">
    <location>
        <position position="1"/>
    </location>
</feature>
<evidence type="ECO:0000313" key="2">
    <source>
        <dbReference type="Proteomes" id="UP000005466"/>
    </source>
</evidence>
<proteinExistence type="predicted"/>
<dbReference type="GO" id="GO:0016740">
    <property type="term" value="F:transferase activity"/>
    <property type="evidence" value="ECO:0007669"/>
    <property type="project" value="UniProtKB-KW"/>
</dbReference>
<evidence type="ECO:0000313" key="1">
    <source>
        <dbReference type="EMBL" id="EGH06346.1"/>
    </source>
</evidence>
<dbReference type="Proteomes" id="UP000005466">
    <property type="component" value="Unassembled WGS sequence"/>
</dbReference>
<dbReference type="AlphaFoldDB" id="F3BYU6"/>
<protein>
    <submittedName>
        <fullName evidence="1">Lipopolysaccharide heptosyltransferase I</fullName>
    </submittedName>
</protein>
<organism evidence="1 2">
    <name type="scientific">Pseudomonas savastanoi pv. glycinea str. race 4</name>
    <dbReference type="NCBI Taxonomy" id="875330"/>
    <lineage>
        <taxon>Bacteria</taxon>
        <taxon>Pseudomonadati</taxon>
        <taxon>Pseudomonadota</taxon>
        <taxon>Gammaproteobacteria</taxon>
        <taxon>Pseudomonadales</taxon>
        <taxon>Pseudomonadaceae</taxon>
        <taxon>Pseudomonas</taxon>
    </lineage>
</organism>
<reference evidence="1 2" key="1">
    <citation type="journal article" date="2011" name="PLoS Pathog.">
        <title>Dynamic evolution of pathogenicity revealed by sequencing and comparative genomics of 19 Pseudomonas syringae isolates.</title>
        <authorList>
            <person name="Baltrus D.A."/>
            <person name="Nishimura M.T."/>
            <person name="Romanchuk A."/>
            <person name="Chang J.H."/>
            <person name="Mukhtar M.S."/>
            <person name="Cherkis K."/>
            <person name="Roach J."/>
            <person name="Grant S.R."/>
            <person name="Jones C.D."/>
            <person name="Dangl J.L."/>
        </authorList>
    </citation>
    <scope>NUCLEOTIDE SEQUENCE [LARGE SCALE GENOMIC DNA]</scope>
    <source>
        <strain evidence="2">race 4</strain>
    </source>
</reference>
<keyword evidence="1" id="KW-0808">Transferase</keyword>
<sequence length="46" mass="5309">KNTNQPPADDQRRFDLKREWPMCFTRLNPERVASQLGALLLAKEPG</sequence>
<dbReference type="HOGENOM" id="CLU_3177370_0_0_6"/>
<dbReference type="EMBL" id="ADWY01000071">
    <property type="protein sequence ID" value="EGH06346.1"/>
    <property type="molecule type" value="Genomic_DNA"/>
</dbReference>
<name>F3BYU6_PSESG</name>
<accession>F3BYU6</accession>
<gene>
    <name evidence="1" type="ORF">Pgy4_01490</name>
</gene>